<evidence type="ECO:0000313" key="2">
    <source>
        <dbReference type="EMBL" id="MDJ1134698.1"/>
    </source>
</evidence>
<dbReference type="GO" id="GO:0003955">
    <property type="term" value="F:NAD(P)H dehydrogenase (quinone) activity"/>
    <property type="evidence" value="ECO:0007669"/>
    <property type="project" value="UniProtKB-EC"/>
</dbReference>
<comment type="caution">
    <text evidence="2">The sequence shown here is derived from an EMBL/GenBank/DDBJ whole genome shotgun (WGS) entry which is preliminary data.</text>
</comment>
<name>A0ABT7A251_9ACTN</name>
<dbReference type="Gene3D" id="3.40.50.720">
    <property type="entry name" value="NAD(P)-binding Rossmann-like Domain"/>
    <property type="match status" value="1"/>
</dbReference>
<feature type="domain" description="NmrA-like" evidence="1">
    <location>
        <begin position="2"/>
        <end position="245"/>
    </location>
</feature>
<dbReference type="PANTHER" id="PTHR43162">
    <property type="match status" value="1"/>
</dbReference>
<dbReference type="Gene3D" id="3.90.25.10">
    <property type="entry name" value="UDP-galactose 4-epimerase, domain 1"/>
    <property type="match status" value="1"/>
</dbReference>
<dbReference type="InterPro" id="IPR036291">
    <property type="entry name" value="NAD(P)-bd_dom_sf"/>
</dbReference>
<dbReference type="SUPFAM" id="SSF51735">
    <property type="entry name" value="NAD(P)-binding Rossmann-fold domains"/>
    <property type="match status" value="1"/>
</dbReference>
<dbReference type="RefSeq" id="WP_274045675.1">
    <property type="nucleotide sequence ID" value="NZ_JANCPR020000023.1"/>
</dbReference>
<keyword evidence="3" id="KW-1185">Reference proteome</keyword>
<dbReference type="EMBL" id="JANCPR020000023">
    <property type="protein sequence ID" value="MDJ1134698.1"/>
    <property type="molecule type" value="Genomic_DNA"/>
</dbReference>
<protein>
    <submittedName>
        <fullName evidence="2">SDR family oxidoreductase</fullName>
        <ecNumber evidence="2">1.6.5.2</ecNumber>
    </submittedName>
</protein>
<keyword evidence="2" id="KW-0560">Oxidoreductase</keyword>
<reference evidence="2 3" key="1">
    <citation type="submission" date="2023-05" db="EMBL/GenBank/DDBJ databases">
        <title>Streptantibioticus silvisoli sp. nov., acidotolerant actinomycetes 1 from pine litter.</title>
        <authorList>
            <person name="Swiecimska M."/>
            <person name="Golinska P."/>
            <person name="Sangal V."/>
            <person name="Wachnowicz B."/>
            <person name="Goodfellow M."/>
        </authorList>
    </citation>
    <scope>NUCLEOTIDE SEQUENCE [LARGE SCALE GENOMIC DNA]</scope>
    <source>
        <strain evidence="2 3">DSM 42109</strain>
    </source>
</reference>
<evidence type="ECO:0000259" key="1">
    <source>
        <dbReference type="Pfam" id="PF05368"/>
    </source>
</evidence>
<dbReference type="InterPro" id="IPR051604">
    <property type="entry name" value="Ergot_Alk_Oxidoreductase"/>
</dbReference>
<organism evidence="2 3">
    <name type="scientific">Streptomyces iconiensis</name>
    <dbReference type="NCBI Taxonomy" id="1384038"/>
    <lineage>
        <taxon>Bacteria</taxon>
        <taxon>Bacillati</taxon>
        <taxon>Actinomycetota</taxon>
        <taxon>Actinomycetes</taxon>
        <taxon>Kitasatosporales</taxon>
        <taxon>Streptomycetaceae</taxon>
        <taxon>Streptomyces</taxon>
    </lineage>
</organism>
<dbReference type="CDD" id="cd05269">
    <property type="entry name" value="TMR_SDR_a"/>
    <property type="match status" value="1"/>
</dbReference>
<sequence>MILVTGATGKIGTEAVRLLAGQGLPVRALVRDAARAPQDGSWNGIEIAVGDLDQPDTLDAAMTGVDTLLLISPSVPAQEIAAIDSAARRAVKHVVKITNHKATADSPVDRRRDHARIEAHLKASGLAYTLLAPNLLMQNLFLVTPMIRQTHGFAMSAGDGRFGMIDSRDVSAAAAAVAADPTGHEGRTYLLTGPELITYADVAAELTRALGQEIEYRRLTPDQHREEMVRAGLPEPVAASNAQVFGLIAEGDAAWLSDDVATLTGHDPRGLRTFVTDHVTAFK</sequence>
<evidence type="ECO:0000313" key="3">
    <source>
        <dbReference type="Proteomes" id="UP001214441"/>
    </source>
</evidence>
<dbReference type="Proteomes" id="UP001214441">
    <property type="component" value="Unassembled WGS sequence"/>
</dbReference>
<dbReference type="PANTHER" id="PTHR43162:SF1">
    <property type="entry name" value="PRESTALK A DIFFERENTIATION PROTEIN A"/>
    <property type="match status" value="1"/>
</dbReference>
<proteinExistence type="predicted"/>
<dbReference type="EC" id="1.6.5.2" evidence="2"/>
<accession>A0ABT7A251</accession>
<gene>
    <name evidence="2" type="ORF">NMN56_022590</name>
</gene>
<dbReference type="Pfam" id="PF05368">
    <property type="entry name" value="NmrA"/>
    <property type="match status" value="1"/>
</dbReference>
<dbReference type="InterPro" id="IPR008030">
    <property type="entry name" value="NmrA-like"/>
</dbReference>